<evidence type="ECO:0000313" key="1">
    <source>
        <dbReference type="EMBL" id="GAG96412.1"/>
    </source>
</evidence>
<name>X1CTW9_9ZZZZ</name>
<dbReference type="AlphaFoldDB" id="X1CTW9"/>
<dbReference type="EMBL" id="BART01019803">
    <property type="protein sequence ID" value="GAG96412.1"/>
    <property type="molecule type" value="Genomic_DNA"/>
</dbReference>
<comment type="caution">
    <text evidence="1">The sequence shown here is derived from an EMBL/GenBank/DDBJ whole genome shotgun (WGS) entry which is preliminary data.</text>
</comment>
<organism evidence="1">
    <name type="scientific">marine sediment metagenome</name>
    <dbReference type="NCBI Taxonomy" id="412755"/>
    <lineage>
        <taxon>unclassified sequences</taxon>
        <taxon>metagenomes</taxon>
        <taxon>ecological metagenomes</taxon>
    </lineage>
</organism>
<proteinExistence type="predicted"/>
<sequence>MEVELLSEIRVPVALYNARSIFPRLCSNVHSTVKYGSPPDDNYEENDVLG</sequence>
<feature type="non-terminal residue" evidence="1">
    <location>
        <position position="50"/>
    </location>
</feature>
<accession>X1CTW9</accession>
<gene>
    <name evidence="1" type="ORF">S01H4_36952</name>
</gene>
<reference evidence="1" key="1">
    <citation type="journal article" date="2014" name="Front. Microbiol.">
        <title>High frequency of phylogenetically diverse reductive dehalogenase-homologous genes in deep subseafloor sedimentary metagenomes.</title>
        <authorList>
            <person name="Kawai M."/>
            <person name="Futagami T."/>
            <person name="Toyoda A."/>
            <person name="Takaki Y."/>
            <person name="Nishi S."/>
            <person name="Hori S."/>
            <person name="Arai W."/>
            <person name="Tsubouchi T."/>
            <person name="Morono Y."/>
            <person name="Uchiyama I."/>
            <person name="Ito T."/>
            <person name="Fujiyama A."/>
            <person name="Inagaki F."/>
            <person name="Takami H."/>
        </authorList>
    </citation>
    <scope>NUCLEOTIDE SEQUENCE</scope>
    <source>
        <strain evidence="1">Expedition CK06-06</strain>
    </source>
</reference>
<protein>
    <submittedName>
        <fullName evidence="1">Uncharacterized protein</fullName>
    </submittedName>
</protein>